<dbReference type="InterPro" id="IPR055080">
    <property type="entry name" value="Gal80p-like_C"/>
</dbReference>
<keyword evidence="4" id="KW-1185">Reference proteome</keyword>
<dbReference type="Pfam" id="PF01408">
    <property type="entry name" value="GFO_IDH_MocA"/>
    <property type="match status" value="1"/>
</dbReference>
<evidence type="ECO:0000313" key="3">
    <source>
        <dbReference type="EMBL" id="CAH0053762.1"/>
    </source>
</evidence>
<dbReference type="InterPro" id="IPR000683">
    <property type="entry name" value="Gfo/Idh/MocA-like_OxRdtase_N"/>
</dbReference>
<sequence>MAPIRIGVIGLTADFKPGALAGQWGIIHIAALKASPLYQVVAVCNSTAQSAARAIAAHGLGEHVRAYGSAEDIAADPEVDMISVVVNVDKHYDLAKAAILGGKNLLIEFPLASNMEQMEELQKLAREKGVEVVVGAQAIADPVQHKIKKVLRDGTIGDVVSSYFDTALLVTTADGWSDALAFWLNIESGGSRFTIGLGHSLAGYVDALGEFTTVQSIFKIQDKTVTLLDEAGTVTDPAYPVTDPAYPVTVPDTFLIQGILPSGGIASYALRSVRSTVNGRGGRWVISGTKGELELTYNQGMMYQGDLGSGAGAKLHVKTWGAEKAEEIEVVDKHEGAHITDLHELGKNTGRLYEALAKGEKDRYMSIDEAVRLHKFMQRIAKGAEWAP</sequence>
<dbReference type="InterPro" id="IPR036291">
    <property type="entry name" value="NAD(P)-bd_dom_sf"/>
</dbReference>
<dbReference type="Gene3D" id="3.30.360.10">
    <property type="entry name" value="Dihydrodipicolinate Reductase, domain 2"/>
    <property type="match status" value="1"/>
</dbReference>
<name>A0A9N9ZCL7_9HYPO</name>
<dbReference type="PANTHER" id="PTHR43708">
    <property type="entry name" value="CONSERVED EXPRESSED OXIDOREDUCTASE (EUROFUNG)"/>
    <property type="match status" value="1"/>
</dbReference>
<evidence type="ECO:0000259" key="1">
    <source>
        <dbReference type="Pfam" id="PF01408"/>
    </source>
</evidence>
<gene>
    <name evidence="3" type="ORF">CSOL1703_00005638</name>
</gene>
<evidence type="ECO:0008006" key="5">
    <source>
        <dbReference type="Google" id="ProtNLM"/>
    </source>
</evidence>
<dbReference type="Gene3D" id="3.40.50.720">
    <property type="entry name" value="NAD(P)-binding Rossmann-like Domain"/>
    <property type="match status" value="1"/>
</dbReference>
<dbReference type="EMBL" id="CABFOC020000045">
    <property type="protein sequence ID" value="CAH0053762.1"/>
    <property type="molecule type" value="Genomic_DNA"/>
</dbReference>
<dbReference type="Proteomes" id="UP000775872">
    <property type="component" value="Unassembled WGS sequence"/>
</dbReference>
<comment type="caution">
    <text evidence="3">The sequence shown here is derived from an EMBL/GenBank/DDBJ whole genome shotgun (WGS) entry which is preliminary data.</text>
</comment>
<reference evidence="4" key="1">
    <citation type="submission" date="2019-06" db="EMBL/GenBank/DDBJ databases">
        <authorList>
            <person name="Broberg M."/>
        </authorList>
    </citation>
    <scope>NUCLEOTIDE SEQUENCE [LARGE SCALE GENOMIC DNA]</scope>
</reference>
<dbReference type="PANTHER" id="PTHR43708:SF1">
    <property type="entry name" value="GALACTOSE_LACTOSE METABOLISM REGULATORY PROTEIN GAL80"/>
    <property type="match status" value="1"/>
</dbReference>
<dbReference type="SUPFAM" id="SSF51735">
    <property type="entry name" value="NAD(P)-binding Rossmann-fold domains"/>
    <property type="match status" value="1"/>
</dbReference>
<feature type="domain" description="Gfo/Idh/MocA-like oxidoreductase N-terminal" evidence="1">
    <location>
        <begin position="22"/>
        <end position="135"/>
    </location>
</feature>
<dbReference type="AlphaFoldDB" id="A0A9N9ZCL7"/>
<proteinExistence type="predicted"/>
<dbReference type="GO" id="GO:0000166">
    <property type="term" value="F:nucleotide binding"/>
    <property type="evidence" value="ECO:0007669"/>
    <property type="project" value="InterPro"/>
</dbReference>
<reference evidence="3 4" key="2">
    <citation type="submission" date="2021-10" db="EMBL/GenBank/DDBJ databases">
        <authorList>
            <person name="Piombo E."/>
        </authorList>
    </citation>
    <scope>NUCLEOTIDE SEQUENCE [LARGE SCALE GENOMIC DNA]</scope>
</reference>
<evidence type="ECO:0000259" key="2">
    <source>
        <dbReference type="Pfam" id="PF22685"/>
    </source>
</evidence>
<accession>A0A9N9ZCL7</accession>
<dbReference type="InterPro" id="IPR051317">
    <property type="entry name" value="Gfo/Idh/MocA_oxidoreduct"/>
</dbReference>
<evidence type="ECO:0000313" key="4">
    <source>
        <dbReference type="Proteomes" id="UP000775872"/>
    </source>
</evidence>
<organism evidence="3 4">
    <name type="scientific">Clonostachys solani</name>
    <dbReference type="NCBI Taxonomy" id="160281"/>
    <lineage>
        <taxon>Eukaryota</taxon>
        <taxon>Fungi</taxon>
        <taxon>Dikarya</taxon>
        <taxon>Ascomycota</taxon>
        <taxon>Pezizomycotina</taxon>
        <taxon>Sordariomycetes</taxon>
        <taxon>Hypocreomycetidae</taxon>
        <taxon>Hypocreales</taxon>
        <taxon>Bionectriaceae</taxon>
        <taxon>Clonostachys</taxon>
    </lineage>
</organism>
<dbReference type="OrthoDB" id="64915at2759"/>
<dbReference type="SUPFAM" id="SSF55347">
    <property type="entry name" value="Glyceraldehyde-3-phosphate dehydrogenase-like, C-terminal domain"/>
    <property type="match status" value="1"/>
</dbReference>
<feature type="domain" description="Gal80p-like C-terminal" evidence="2">
    <location>
        <begin position="142"/>
        <end position="296"/>
    </location>
</feature>
<protein>
    <recommendedName>
        <fullName evidence="5">Gfo/Idh/MocA-like oxidoreductase N-terminal domain-containing protein</fullName>
    </recommendedName>
</protein>
<dbReference type="Pfam" id="PF22685">
    <property type="entry name" value="Gal80p_C-like"/>
    <property type="match status" value="1"/>
</dbReference>